<dbReference type="InterPro" id="IPR005011">
    <property type="entry name" value="SNU66/SART1"/>
</dbReference>
<protein>
    <recommendedName>
        <fullName evidence="7">SART-1</fullName>
    </recommendedName>
</protein>
<reference evidence="5 6" key="1">
    <citation type="journal article" date="2023" name="G3 (Bethesda)">
        <title>A chromosome-length genome assembly and annotation of blackberry (Rubus argutus, cv. 'Hillquist').</title>
        <authorList>
            <person name="Bruna T."/>
            <person name="Aryal R."/>
            <person name="Dudchenko O."/>
            <person name="Sargent D.J."/>
            <person name="Mead D."/>
            <person name="Buti M."/>
            <person name="Cavallini A."/>
            <person name="Hytonen T."/>
            <person name="Andres J."/>
            <person name="Pham M."/>
            <person name="Weisz D."/>
            <person name="Mascagni F."/>
            <person name="Usai G."/>
            <person name="Natali L."/>
            <person name="Bassil N."/>
            <person name="Fernandez G.E."/>
            <person name="Lomsadze A."/>
            <person name="Armour M."/>
            <person name="Olukolu B."/>
            <person name="Poorten T."/>
            <person name="Britton C."/>
            <person name="Davik J."/>
            <person name="Ashrafi H."/>
            <person name="Aiden E.L."/>
            <person name="Borodovsky M."/>
            <person name="Worthington M."/>
        </authorList>
    </citation>
    <scope>NUCLEOTIDE SEQUENCE [LARGE SCALE GENOMIC DNA]</scope>
    <source>
        <strain evidence="5">PI 553951</strain>
    </source>
</reference>
<name>A0AAW1X2K2_RUBAR</name>
<evidence type="ECO:0008006" key="7">
    <source>
        <dbReference type="Google" id="ProtNLM"/>
    </source>
</evidence>
<dbReference type="PANTHER" id="PTHR14152">
    <property type="entry name" value="SQUAMOUS CELL CARCINOMA ANTIGEN RECOGNISED BY CYTOTOXIC T LYMPHOCYTES"/>
    <property type="match status" value="1"/>
</dbReference>
<dbReference type="PANTHER" id="PTHR14152:SF5">
    <property type="entry name" value="U4_U6.U5 TRI-SNRNP-ASSOCIATED PROTEIN 1"/>
    <property type="match status" value="1"/>
</dbReference>
<feature type="region of interest" description="Disordered" evidence="4">
    <location>
        <begin position="165"/>
        <end position="189"/>
    </location>
</feature>
<dbReference type="GO" id="GO:0000481">
    <property type="term" value="P:maturation of 5S rRNA"/>
    <property type="evidence" value="ECO:0007669"/>
    <property type="project" value="TreeGrafter"/>
</dbReference>
<evidence type="ECO:0000256" key="2">
    <source>
        <dbReference type="ARBA" id="ARBA00006076"/>
    </source>
</evidence>
<sequence>MESFQSRSEKSSKYRRRTNNSQCEEKDDDHLVFSDDIDSHEDSASKLDLKKKEEAVAGVKSIALLAATTIPSNINGESSSPKVALTDMDNFVYGLQLDHHDEYSHSHKPQILKQETEADESEPKQDETRMVIKDDKIALADGTIREAAIGKGLSGALNLLRDRRTQEEEDDVTDKKKRKLEMTSRGHAAKPKRLLDYQEDDIRIERTDEFGRNLTEKEAYKRFCHTFHGKKSGARKQEKRIRKYKREQKLEQDTSSLFAERMKETQARLQTPYIVLSGN</sequence>
<dbReference type="GO" id="GO:0045292">
    <property type="term" value="P:mRNA cis splicing, via spliceosome"/>
    <property type="evidence" value="ECO:0007669"/>
    <property type="project" value="TreeGrafter"/>
</dbReference>
<keyword evidence="3" id="KW-0539">Nucleus</keyword>
<dbReference type="GO" id="GO:0046540">
    <property type="term" value="C:U4/U6 x U5 tri-snRNP complex"/>
    <property type="evidence" value="ECO:0007669"/>
    <property type="project" value="TreeGrafter"/>
</dbReference>
<feature type="region of interest" description="Disordered" evidence="4">
    <location>
        <begin position="231"/>
        <end position="256"/>
    </location>
</feature>
<evidence type="ECO:0000256" key="4">
    <source>
        <dbReference type="SAM" id="MobiDB-lite"/>
    </source>
</evidence>
<feature type="compositionally biased region" description="Basic and acidic residues" evidence="4">
    <location>
        <begin position="40"/>
        <end position="49"/>
    </location>
</feature>
<feature type="compositionally biased region" description="Basic residues" evidence="4">
    <location>
        <begin position="231"/>
        <end position="246"/>
    </location>
</feature>
<keyword evidence="6" id="KW-1185">Reference proteome</keyword>
<evidence type="ECO:0000313" key="6">
    <source>
        <dbReference type="Proteomes" id="UP001457282"/>
    </source>
</evidence>
<proteinExistence type="inferred from homology"/>
<feature type="region of interest" description="Disordered" evidence="4">
    <location>
        <begin position="1"/>
        <end position="49"/>
    </location>
</feature>
<evidence type="ECO:0000313" key="5">
    <source>
        <dbReference type="EMBL" id="KAK9930178.1"/>
    </source>
</evidence>
<gene>
    <name evidence="5" type="ORF">M0R45_027227</name>
</gene>
<accession>A0AAW1X2K2</accession>
<feature type="region of interest" description="Disordered" evidence="4">
    <location>
        <begin position="102"/>
        <end position="129"/>
    </location>
</feature>
<dbReference type="Proteomes" id="UP001457282">
    <property type="component" value="Unassembled WGS sequence"/>
</dbReference>
<comment type="similarity">
    <text evidence="2">Belongs to the SNU66/SART1 family.</text>
</comment>
<evidence type="ECO:0000256" key="3">
    <source>
        <dbReference type="ARBA" id="ARBA00023242"/>
    </source>
</evidence>
<comment type="caution">
    <text evidence="5">The sequence shown here is derived from an EMBL/GenBank/DDBJ whole genome shotgun (WGS) entry which is preliminary data.</text>
</comment>
<dbReference type="AlphaFoldDB" id="A0AAW1X2K2"/>
<dbReference type="Pfam" id="PF03343">
    <property type="entry name" value="SART-1"/>
    <property type="match status" value="1"/>
</dbReference>
<organism evidence="5 6">
    <name type="scientific">Rubus argutus</name>
    <name type="common">Southern blackberry</name>
    <dbReference type="NCBI Taxonomy" id="59490"/>
    <lineage>
        <taxon>Eukaryota</taxon>
        <taxon>Viridiplantae</taxon>
        <taxon>Streptophyta</taxon>
        <taxon>Embryophyta</taxon>
        <taxon>Tracheophyta</taxon>
        <taxon>Spermatophyta</taxon>
        <taxon>Magnoliopsida</taxon>
        <taxon>eudicotyledons</taxon>
        <taxon>Gunneridae</taxon>
        <taxon>Pentapetalae</taxon>
        <taxon>rosids</taxon>
        <taxon>fabids</taxon>
        <taxon>Rosales</taxon>
        <taxon>Rosaceae</taxon>
        <taxon>Rosoideae</taxon>
        <taxon>Rosoideae incertae sedis</taxon>
        <taxon>Rubus</taxon>
    </lineage>
</organism>
<comment type="subcellular location">
    <subcellularLocation>
        <location evidence="1">Nucleus</location>
    </subcellularLocation>
</comment>
<evidence type="ECO:0000256" key="1">
    <source>
        <dbReference type="ARBA" id="ARBA00004123"/>
    </source>
</evidence>
<dbReference type="EMBL" id="JBEDUW010000005">
    <property type="protein sequence ID" value="KAK9930178.1"/>
    <property type="molecule type" value="Genomic_DNA"/>
</dbReference>